<name>A0A8J8B1B2_9FIRM</name>
<dbReference type="InterPro" id="IPR050736">
    <property type="entry name" value="Sensor_HK_Regulatory"/>
</dbReference>
<dbReference type="Pfam" id="PF02518">
    <property type="entry name" value="HATPase_c"/>
    <property type="match status" value="1"/>
</dbReference>
<dbReference type="RefSeq" id="WP_227017607.1">
    <property type="nucleotide sequence ID" value="NZ_JAGSND010000003.1"/>
</dbReference>
<evidence type="ECO:0000256" key="5">
    <source>
        <dbReference type="ARBA" id="ARBA00022741"/>
    </source>
</evidence>
<keyword evidence="5" id="KW-0547">Nucleotide-binding</keyword>
<dbReference type="InterPro" id="IPR036890">
    <property type="entry name" value="HATPase_C_sf"/>
</dbReference>
<dbReference type="Gene3D" id="3.30.565.10">
    <property type="entry name" value="Histidine kinase-like ATPase, C-terminal domain"/>
    <property type="match status" value="1"/>
</dbReference>
<evidence type="ECO:0000256" key="1">
    <source>
        <dbReference type="ARBA" id="ARBA00000085"/>
    </source>
</evidence>
<dbReference type="SUPFAM" id="SSF55874">
    <property type="entry name" value="ATPase domain of HSP90 chaperone/DNA topoisomerase II/histidine kinase"/>
    <property type="match status" value="1"/>
</dbReference>
<dbReference type="EC" id="2.7.13.3" evidence="2"/>
<dbReference type="SMART" id="SM00388">
    <property type="entry name" value="HisKA"/>
    <property type="match status" value="1"/>
</dbReference>
<dbReference type="Pfam" id="PF00512">
    <property type="entry name" value="HisKA"/>
    <property type="match status" value="1"/>
</dbReference>
<dbReference type="CDD" id="cd16922">
    <property type="entry name" value="HATPase_EvgS-ArcB-TorS-like"/>
    <property type="match status" value="1"/>
</dbReference>
<dbReference type="Proteomes" id="UP000675664">
    <property type="component" value="Unassembled WGS sequence"/>
</dbReference>
<dbReference type="Gene3D" id="3.30.450.20">
    <property type="entry name" value="PAS domain"/>
    <property type="match status" value="2"/>
</dbReference>
<dbReference type="InterPro" id="IPR005467">
    <property type="entry name" value="His_kinase_dom"/>
</dbReference>
<keyword evidence="13" id="KW-1185">Reference proteome</keyword>
<dbReference type="InterPro" id="IPR003594">
    <property type="entry name" value="HATPase_dom"/>
</dbReference>
<feature type="domain" description="Histidine kinase" evidence="10">
    <location>
        <begin position="324"/>
        <end position="547"/>
    </location>
</feature>
<dbReference type="AlphaFoldDB" id="A0A8J8B1B2"/>
<keyword evidence="3" id="KW-0597">Phosphoprotein</keyword>
<dbReference type="Gene3D" id="1.10.287.130">
    <property type="match status" value="1"/>
</dbReference>
<dbReference type="InterPro" id="IPR036097">
    <property type="entry name" value="HisK_dim/P_sf"/>
</dbReference>
<organism evidence="12 13">
    <name type="scientific">Sinanaerobacter chloroacetimidivorans</name>
    <dbReference type="NCBI Taxonomy" id="2818044"/>
    <lineage>
        <taxon>Bacteria</taxon>
        <taxon>Bacillati</taxon>
        <taxon>Bacillota</taxon>
        <taxon>Clostridia</taxon>
        <taxon>Peptostreptococcales</taxon>
        <taxon>Anaerovoracaceae</taxon>
        <taxon>Sinanaerobacter</taxon>
    </lineage>
</organism>
<dbReference type="InterPro" id="IPR003661">
    <property type="entry name" value="HisK_dim/P_dom"/>
</dbReference>
<evidence type="ECO:0000256" key="6">
    <source>
        <dbReference type="ARBA" id="ARBA00022777"/>
    </source>
</evidence>
<dbReference type="GO" id="GO:0000155">
    <property type="term" value="F:phosphorelay sensor kinase activity"/>
    <property type="evidence" value="ECO:0007669"/>
    <property type="project" value="InterPro"/>
</dbReference>
<dbReference type="SMART" id="SM00387">
    <property type="entry name" value="HATPase_c"/>
    <property type="match status" value="1"/>
</dbReference>
<evidence type="ECO:0000256" key="7">
    <source>
        <dbReference type="ARBA" id="ARBA00022840"/>
    </source>
</evidence>
<accession>A0A8J8B1B2</accession>
<evidence type="ECO:0000256" key="8">
    <source>
        <dbReference type="ARBA" id="ARBA00023012"/>
    </source>
</evidence>
<keyword evidence="6 12" id="KW-0418">Kinase</keyword>
<protein>
    <recommendedName>
        <fullName evidence="2">histidine kinase</fullName>
        <ecNumber evidence="2">2.7.13.3</ecNumber>
    </recommendedName>
</protein>
<dbReference type="InterPro" id="IPR004358">
    <property type="entry name" value="Sig_transdc_His_kin-like_C"/>
</dbReference>
<dbReference type="CDD" id="cd00082">
    <property type="entry name" value="HisKA"/>
    <property type="match status" value="1"/>
</dbReference>
<dbReference type="SUPFAM" id="SSF55785">
    <property type="entry name" value="PYP-like sensor domain (PAS domain)"/>
    <property type="match status" value="1"/>
</dbReference>
<evidence type="ECO:0000256" key="2">
    <source>
        <dbReference type="ARBA" id="ARBA00012438"/>
    </source>
</evidence>
<dbReference type="PANTHER" id="PTHR43711">
    <property type="entry name" value="TWO-COMPONENT HISTIDINE KINASE"/>
    <property type="match status" value="1"/>
</dbReference>
<reference evidence="12" key="2">
    <citation type="submission" date="2021-04" db="EMBL/GenBank/DDBJ databases">
        <authorList>
            <person name="Liu J."/>
        </authorList>
    </citation>
    <scope>NUCLEOTIDE SEQUENCE</scope>
    <source>
        <strain evidence="12">BAD-6</strain>
    </source>
</reference>
<dbReference type="InterPro" id="IPR000014">
    <property type="entry name" value="PAS"/>
</dbReference>
<dbReference type="GO" id="GO:0005524">
    <property type="term" value="F:ATP binding"/>
    <property type="evidence" value="ECO:0007669"/>
    <property type="project" value="UniProtKB-KW"/>
</dbReference>
<keyword evidence="8" id="KW-0902">Two-component regulatory system</keyword>
<sequence>MKNSDFNVIKNKTSADKIGNTADPVIRQKLKDVQAINQQIQGLKRIVASISDGLIILSKYNKFYFLNQAGKDFFYRPETIKFNGDGFVHTKYYNMQEKQLTVDEMIGSRVLKGEVIKNERIKAVRPDKTLYYSMSGNPVYDENHQVLMAVICARDITEAIENDNLIKEQKKQLEAIFENISDAICLFDQNDQVIVNNEARRHLFPHGVEAGARDQNYKFLDAEKRPLPLEEYPLSCIKRKEAFKNKVFRLDEGGKIKYIHASGTPILDQDGNFEKGVLSLRDITENIQIYEKYAEQQDQLLKIEKEKNEALESSMKLKDEFLYLITHEFRTPMAVINSALQAIDLLYSDEVSEKIAKYLNTIKQNTNRQLRLVNNLLDNIRISSGLTKLNYSIVDIVYVTRQIVKSVELFSRQKKVDLRFCSKIPEKLVLLDEEKYERILLNLLSNALKFTPKGKKITVILAVKKRNKKNMICVSVRDAGIGIPKDMQQVIFERFGQVDSSLSRKAEGTGLGLHLVKQIVEVLEGELILESKEGTGSTFTVFLPIIKILDHDKVQQNHQTAQGDNNRIDQAVSIEFSDIYYDK</sequence>
<dbReference type="NCBIfam" id="TIGR00229">
    <property type="entry name" value="sensory_box"/>
    <property type="match status" value="1"/>
</dbReference>
<feature type="coiled-coil region" evidence="9">
    <location>
        <begin position="293"/>
        <end position="320"/>
    </location>
</feature>
<dbReference type="SUPFAM" id="SSF47384">
    <property type="entry name" value="Homodimeric domain of signal transducing histidine kinase"/>
    <property type="match status" value="1"/>
</dbReference>
<gene>
    <name evidence="12" type="ORF">KCX82_06310</name>
</gene>
<dbReference type="EMBL" id="JAGSND010000003">
    <property type="protein sequence ID" value="MBR0597476.1"/>
    <property type="molecule type" value="Genomic_DNA"/>
</dbReference>
<dbReference type="FunFam" id="3.30.565.10:FF:000037">
    <property type="entry name" value="Hybrid sensor histidine kinase/response regulator"/>
    <property type="match status" value="1"/>
</dbReference>
<dbReference type="PRINTS" id="PR00344">
    <property type="entry name" value="BCTRLSENSOR"/>
</dbReference>
<evidence type="ECO:0000256" key="4">
    <source>
        <dbReference type="ARBA" id="ARBA00022679"/>
    </source>
</evidence>
<evidence type="ECO:0000313" key="13">
    <source>
        <dbReference type="Proteomes" id="UP000675664"/>
    </source>
</evidence>
<feature type="domain" description="PAC" evidence="11">
    <location>
        <begin position="241"/>
        <end position="295"/>
    </location>
</feature>
<feature type="domain" description="PAC" evidence="11">
    <location>
        <begin position="117"/>
        <end position="168"/>
    </location>
</feature>
<evidence type="ECO:0000313" key="12">
    <source>
        <dbReference type="EMBL" id="MBR0597476.1"/>
    </source>
</evidence>
<comment type="caution">
    <text evidence="12">The sequence shown here is derived from an EMBL/GenBank/DDBJ whole genome shotgun (WGS) entry which is preliminary data.</text>
</comment>
<keyword evidence="7" id="KW-0067">ATP-binding</keyword>
<keyword evidence="9" id="KW-0175">Coiled coil</keyword>
<dbReference type="Pfam" id="PF13426">
    <property type="entry name" value="PAS_9"/>
    <property type="match status" value="2"/>
</dbReference>
<comment type="catalytic activity">
    <reaction evidence="1">
        <text>ATP + protein L-histidine = ADP + protein N-phospho-L-histidine.</text>
        <dbReference type="EC" id="2.7.13.3"/>
    </reaction>
</comment>
<dbReference type="InterPro" id="IPR035965">
    <property type="entry name" value="PAS-like_dom_sf"/>
</dbReference>
<reference evidence="12" key="1">
    <citation type="submission" date="2021-04" db="EMBL/GenBank/DDBJ databases">
        <title>Sinoanaerobacter chloroacetimidivorans sp. nov., an obligate anaerobic bacterium isolated from anaerobic sludge.</title>
        <authorList>
            <person name="Bao Y."/>
        </authorList>
    </citation>
    <scope>NUCLEOTIDE SEQUENCE</scope>
    <source>
        <strain evidence="12">BAD-6</strain>
    </source>
</reference>
<evidence type="ECO:0000259" key="11">
    <source>
        <dbReference type="PROSITE" id="PS50113"/>
    </source>
</evidence>
<evidence type="ECO:0000256" key="3">
    <source>
        <dbReference type="ARBA" id="ARBA00022553"/>
    </source>
</evidence>
<dbReference type="PANTHER" id="PTHR43711:SF26">
    <property type="entry name" value="SENSOR HISTIDINE KINASE RCSC"/>
    <property type="match status" value="1"/>
</dbReference>
<proteinExistence type="predicted"/>
<keyword evidence="4" id="KW-0808">Transferase</keyword>
<evidence type="ECO:0000259" key="10">
    <source>
        <dbReference type="PROSITE" id="PS50109"/>
    </source>
</evidence>
<dbReference type="PROSITE" id="PS50113">
    <property type="entry name" value="PAC"/>
    <property type="match status" value="2"/>
</dbReference>
<evidence type="ECO:0000256" key="9">
    <source>
        <dbReference type="SAM" id="Coils"/>
    </source>
</evidence>
<dbReference type="PROSITE" id="PS50109">
    <property type="entry name" value="HIS_KIN"/>
    <property type="match status" value="1"/>
</dbReference>
<dbReference type="InterPro" id="IPR000700">
    <property type="entry name" value="PAS-assoc_C"/>
</dbReference>